<evidence type="ECO:0000313" key="3">
    <source>
        <dbReference type="EMBL" id="KAJ7087625.1"/>
    </source>
</evidence>
<feature type="region of interest" description="Disordered" evidence="1">
    <location>
        <begin position="76"/>
        <end position="104"/>
    </location>
</feature>
<feature type="signal peptide" evidence="2">
    <location>
        <begin position="1"/>
        <end position="26"/>
    </location>
</feature>
<dbReference type="AlphaFoldDB" id="A0AAD6XNR1"/>
<evidence type="ECO:0000256" key="1">
    <source>
        <dbReference type="SAM" id="MobiDB-lite"/>
    </source>
</evidence>
<comment type="caution">
    <text evidence="3">The sequence shown here is derived from an EMBL/GenBank/DDBJ whole genome shotgun (WGS) entry which is preliminary data.</text>
</comment>
<gene>
    <name evidence="3" type="ORF">B0H15DRAFT_982851</name>
</gene>
<organism evidence="3 4">
    <name type="scientific">Mycena belliarum</name>
    <dbReference type="NCBI Taxonomy" id="1033014"/>
    <lineage>
        <taxon>Eukaryota</taxon>
        <taxon>Fungi</taxon>
        <taxon>Dikarya</taxon>
        <taxon>Basidiomycota</taxon>
        <taxon>Agaricomycotina</taxon>
        <taxon>Agaricomycetes</taxon>
        <taxon>Agaricomycetidae</taxon>
        <taxon>Agaricales</taxon>
        <taxon>Marasmiineae</taxon>
        <taxon>Mycenaceae</taxon>
        <taxon>Mycena</taxon>
    </lineage>
</organism>
<dbReference type="EMBL" id="JARJCN010000028">
    <property type="protein sequence ID" value="KAJ7087625.1"/>
    <property type="molecule type" value="Genomic_DNA"/>
</dbReference>
<sequence length="350" mass="37892">MAVAFARQLALVALSTTAYIAELAEAPQPRRIERLCSSSSESAAPRSSPAAIIETCPCLSSAQRPSRQRRCLHARLPGHKRGPESGTHAVEPPPPPDLGPRADCSERALPECVRRRAFQPPSTIHSSAASRGSAVARAEFAESAPPADAPCACKADHPRTREVRRPCESLMARPPRLSSTRLALARDDCWDARIASGLPPRRRVRQIVLRKCGSPVHEFLRVSVTAAHSRRPPADAQIVSRLERDLPRTHEAQAPPGARVAVRRCASMRPNRAAPVGSSMRRASSASAGSASYAVVECDERELAREHLGIAGPKKWVFGVWNPPIMDGITRQTEPDVAKKRGAPAFHRLG</sequence>
<keyword evidence="2" id="KW-0732">Signal</keyword>
<proteinExistence type="predicted"/>
<evidence type="ECO:0000313" key="4">
    <source>
        <dbReference type="Proteomes" id="UP001222325"/>
    </source>
</evidence>
<name>A0AAD6XNR1_9AGAR</name>
<evidence type="ECO:0000256" key="2">
    <source>
        <dbReference type="SAM" id="SignalP"/>
    </source>
</evidence>
<keyword evidence="4" id="KW-1185">Reference proteome</keyword>
<reference evidence="3" key="1">
    <citation type="submission" date="2023-03" db="EMBL/GenBank/DDBJ databases">
        <title>Massive genome expansion in bonnet fungi (Mycena s.s.) driven by repeated elements and novel gene families across ecological guilds.</title>
        <authorList>
            <consortium name="Lawrence Berkeley National Laboratory"/>
            <person name="Harder C.B."/>
            <person name="Miyauchi S."/>
            <person name="Viragh M."/>
            <person name="Kuo A."/>
            <person name="Thoen E."/>
            <person name="Andreopoulos B."/>
            <person name="Lu D."/>
            <person name="Skrede I."/>
            <person name="Drula E."/>
            <person name="Henrissat B."/>
            <person name="Morin E."/>
            <person name="Kohler A."/>
            <person name="Barry K."/>
            <person name="LaButti K."/>
            <person name="Morin E."/>
            <person name="Salamov A."/>
            <person name="Lipzen A."/>
            <person name="Mereny Z."/>
            <person name="Hegedus B."/>
            <person name="Baldrian P."/>
            <person name="Stursova M."/>
            <person name="Weitz H."/>
            <person name="Taylor A."/>
            <person name="Grigoriev I.V."/>
            <person name="Nagy L.G."/>
            <person name="Martin F."/>
            <person name="Kauserud H."/>
        </authorList>
    </citation>
    <scope>NUCLEOTIDE SEQUENCE</scope>
    <source>
        <strain evidence="3">CBHHK173m</strain>
    </source>
</reference>
<dbReference type="Proteomes" id="UP001222325">
    <property type="component" value="Unassembled WGS sequence"/>
</dbReference>
<accession>A0AAD6XNR1</accession>
<feature type="chain" id="PRO_5042259612" evidence="2">
    <location>
        <begin position="27"/>
        <end position="350"/>
    </location>
</feature>
<protein>
    <submittedName>
        <fullName evidence="3">Uncharacterized protein</fullName>
    </submittedName>
</protein>